<keyword evidence="10" id="KW-1185">Reference proteome</keyword>
<feature type="transmembrane region" description="Helical" evidence="7">
    <location>
        <begin position="129"/>
        <end position="152"/>
    </location>
</feature>
<protein>
    <submittedName>
        <fullName evidence="9">LTA synthase family protein</fullName>
    </submittedName>
</protein>
<comment type="caution">
    <text evidence="9">The sequence shown here is derived from an EMBL/GenBank/DDBJ whole genome shotgun (WGS) entry which is preliminary data.</text>
</comment>
<feature type="transmembrane region" description="Helical" evidence="7">
    <location>
        <begin position="76"/>
        <end position="93"/>
    </location>
</feature>
<evidence type="ECO:0000256" key="5">
    <source>
        <dbReference type="ARBA" id="ARBA00022989"/>
    </source>
</evidence>
<keyword evidence="5 7" id="KW-1133">Transmembrane helix</keyword>
<evidence type="ECO:0000256" key="6">
    <source>
        <dbReference type="ARBA" id="ARBA00023136"/>
    </source>
</evidence>
<keyword evidence="4 7" id="KW-0812">Transmembrane</keyword>
<gene>
    <name evidence="9" type="ORF">EJ419_02720</name>
</gene>
<sequence length="662" mass="74128">MLSRHEYSTWSYLVWFFFINTAVVIILQWGVNLENEVWNSFGFVWQIVTTGNKVPINEFFILAIVYFILIMLTNRFWFASQLFIDMSIIITVAERFKMVSRSETIVPADMNFISGGNAGDLTSWLPDDAVAIITGALLLIIITTAISMILGHRDTRRGVVYTKNVAIRWVSRLMAAVLAMAFLAAFVMSMASIGSWSNTLITYFGDSPKLWDSKIDAQKNGTAIGFARLVNPKIMDRPTNYSQKTMEEVATRYSKSAATLNASRSREVNDSTVIYVLSESFSDPARVPGIKLNKDVMPKIRAIKNSTTSGLMLSSGYGGGTANLEYMALSGMSLVNFAPSLSSPYQQLIPGAKWTPTFNQLWNDSNAYAFHPYMPNMYSRNVNYKKFGFSQFWTLKPPDIISPQDKLGTSPYVSDKSTYTAVLNSLKKDKAGQSYFYQVATMQNHMPYNNYYPNNEITVESTTGTPLPAKEKSAIETFAKGAEYTDDYTQEFLDELDALDRPITVVFYGDHLPGVYKTAAKDENNSLALHESDYFIWSNKASGIDNRAAGESATNSAYTSPNFFAAQLSEHMNAKVSPFVAFLGQLHAKVPAMEPAVVNKIQGWTRIPEGQALYVDNQGLYIDVSHADKETKQLLEDYKLIQYDVTAGNQYLKNLDFMSVKQ</sequence>
<evidence type="ECO:0000313" key="9">
    <source>
        <dbReference type="EMBL" id="TCD54584.1"/>
    </source>
</evidence>
<dbReference type="PANTHER" id="PTHR47371:SF3">
    <property type="entry name" value="PHOSPHOGLYCEROL TRANSFERASE I"/>
    <property type="match status" value="1"/>
</dbReference>
<accession>A0A4R0QQK7</accession>
<keyword evidence="6 7" id="KW-0472">Membrane</keyword>
<feature type="domain" description="Sulfatase N-terminal" evidence="8">
    <location>
        <begin position="272"/>
        <end position="573"/>
    </location>
</feature>
<organism evidence="9 10">
    <name type="scientific">Alloscardovia theropitheci</name>
    <dbReference type="NCBI Taxonomy" id="2496842"/>
    <lineage>
        <taxon>Bacteria</taxon>
        <taxon>Bacillati</taxon>
        <taxon>Actinomycetota</taxon>
        <taxon>Actinomycetes</taxon>
        <taxon>Bifidobacteriales</taxon>
        <taxon>Bifidobacteriaceae</taxon>
        <taxon>Alloscardovia</taxon>
    </lineage>
</organism>
<evidence type="ECO:0000256" key="7">
    <source>
        <dbReference type="SAM" id="Phobius"/>
    </source>
</evidence>
<feature type="transmembrane region" description="Helical" evidence="7">
    <location>
        <begin position="43"/>
        <end position="69"/>
    </location>
</feature>
<dbReference type="EMBL" id="RXLP01000014">
    <property type="protein sequence ID" value="TCD54584.1"/>
    <property type="molecule type" value="Genomic_DNA"/>
</dbReference>
<dbReference type="Pfam" id="PF00884">
    <property type="entry name" value="Sulfatase"/>
    <property type="match status" value="1"/>
</dbReference>
<dbReference type="Proteomes" id="UP000291289">
    <property type="component" value="Unassembled WGS sequence"/>
</dbReference>
<dbReference type="InterPro" id="IPR000917">
    <property type="entry name" value="Sulfatase_N"/>
</dbReference>
<keyword evidence="3" id="KW-1003">Cell membrane</keyword>
<evidence type="ECO:0000256" key="3">
    <source>
        <dbReference type="ARBA" id="ARBA00022475"/>
    </source>
</evidence>
<dbReference type="Gene3D" id="3.40.720.10">
    <property type="entry name" value="Alkaline Phosphatase, subunit A"/>
    <property type="match status" value="1"/>
</dbReference>
<evidence type="ECO:0000256" key="1">
    <source>
        <dbReference type="ARBA" id="ARBA00004651"/>
    </source>
</evidence>
<dbReference type="OrthoDB" id="5363296at2"/>
<dbReference type="SUPFAM" id="SSF53649">
    <property type="entry name" value="Alkaline phosphatase-like"/>
    <property type="match status" value="1"/>
</dbReference>
<dbReference type="AlphaFoldDB" id="A0A4R0QQK7"/>
<reference evidence="9 10" key="1">
    <citation type="submission" date="2018-12" db="EMBL/GenBank/DDBJ databases">
        <title>Alloscrdovia theropitheci sp. nov: a novel taxon from the feces of the bleeding-herat monkey (Theropithecus geleda).</title>
        <authorList>
            <person name="Modesto M."/>
        </authorList>
    </citation>
    <scope>NUCLEOTIDE SEQUENCE [LARGE SCALE GENOMIC DNA]</scope>
    <source>
        <strain evidence="9 10">GLDI4/2</strain>
    </source>
</reference>
<feature type="transmembrane region" description="Helical" evidence="7">
    <location>
        <begin position="12"/>
        <end position="31"/>
    </location>
</feature>
<comment type="pathway">
    <text evidence="2">Cell wall biogenesis; lipoteichoic acid biosynthesis.</text>
</comment>
<dbReference type="InterPro" id="IPR050448">
    <property type="entry name" value="OpgB/LTA_synthase_biosynth"/>
</dbReference>
<comment type="subcellular location">
    <subcellularLocation>
        <location evidence="1">Cell membrane</location>
        <topology evidence="1">Multi-pass membrane protein</topology>
    </subcellularLocation>
</comment>
<dbReference type="InterPro" id="IPR017850">
    <property type="entry name" value="Alkaline_phosphatase_core_sf"/>
</dbReference>
<evidence type="ECO:0000259" key="8">
    <source>
        <dbReference type="Pfam" id="PF00884"/>
    </source>
</evidence>
<evidence type="ECO:0000256" key="2">
    <source>
        <dbReference type="ARBA" id="ARBA00004936"/>
    </source>
</evidence>
<dbReference type="PANTHER" id="PTHR47371">
    <property type="entry name" value="LIPOTEICHOIC ACID SYNTHASE"/>
    <property type="match status" value="1"/>
</dbReference>
<feature type="transmembrane region" description="Helical" evidence="7">
    <location>
        <begin position="173"/>
        <end position="196"/>
    </location>
</feature>
<proteinExistence type="predicted"/>
<evidence type="ECO:0000313" key="10">
    <source>
        <dbReference type="Proteomes" id="UP000291289"/>
    </source>
</evidence>
<evidence type="ECO:0000256" key="4">
    <source>
        <dbReference type="ARBA" id="ARBA00022692"/>
    </source>
</evidence>
<name>A0A4R0QQK7_9BIFI</name>
<dbReference type="GO" id="GO:0005886">
    <property type="term" value="C:plasma membrane"/>
    <property type="evidence" value="ECO:0007669"/>
    <property type="project" value="UniProtKB-SubCell"/>
</dbReference>
<dbReference type="CDD" id="cd16015">
    <property type="entry name" value="LTA_synthase"/>
    <property type="match status" value="1"/>
</dbReference>